<feature type="chain" id="PRO_5046903335" description="Secreted protein" evidence="2">
    <location>
        <begin position="22"/>
        <end position="108"/>
    </location>
</feature>
<evidence type="ECO:0000256" key="2">
    <source>
        <dbReference type="SAM" id="SignalP"/>
    </source>
</evidence>
<keyword evidence="2" id="KW-0732">Signal</keyword>
<feature type="signal peptide" evidence="2">
    <location>
        <begin position="1"/>
        <end position="21"/>
    </location>
</feature>
<gene>
    <name evidence="3" type="ORF">Q3O60_12020</name>
</gene>
<feature type="compositionally biased region" description="Low complexity" evidence="1">
    <location>
        <begin position="89"/>
        <end position="108"/>
    </location>
</feature>
<name>A0ABT9H1H5_9GAMM</name>
<proteinExistence type="predicted"/>
<organism evidence="3 4">
    <name type="scientific">Alkalimonas collagenimarina</name>
    <dbReference type="NCBI Taxonomy" id="400390"/>
    <lineage>
        <taxon>Bacteria</taxon>
        <taxon>Pseudomonadati</taxon>
        <taxon>Pseudomonadota</taxon>
        <taxon>Gammaproteobacteria</taxon>
        <taxon>Alkalimonas</taxon>
    </lineage>
</organism>
<dbReference type="Proteomes" id="UP001231616">
    <property type="component" value="Unassembled WGS sequence"/>
</dbReference>
<feature type="region of interest" description="Disordered" evidence="1">
    <location>
        <begin position="79"/>
        <end position="108"/>
    </location>
</feature>
<evidence type="ECO:0000313" key="3">
    <source>
        <dbReference type="EMBL" id="MDP4536919.1"/>
    </source>
</evidence>
<reference evidence="3 4" key="1">
    <citation type="submission" date="2023-08" db="EMBL/GenBank/DDBJ databases">
        <authorList>
            <person name="Joshi A."/>
            <person name="Thite S."/>
        </authorList>
    </citation>
    <scope>NUCLEOTIDE SEQUENCE [LARGE SCALE GENOMIC DNA]</scope>
    <source>
        <strain evidence="3 4">AC40</strain>
    </source>
</reference>
<sequence length="108" mass="10329">MKKVFIAMAATLAFTAGSVAAQDQAGGSAAGAFGDVKTEHVVAGVVGVAVAAAIISNSRSTSIDDGGGEDCGPGEELVDGECQPIEPPVTGTVTGTGTGTMTVTTTGG</sequence>
<dbReference type="RefSeq" id="WP_305894184.1">
    <property type="nucleotide sequence ID" value="NZ_JAUZVZ010000016.1"/>
</dbReference>
<evidence type="ECO:0008006" key="5">
    <source>
        <dbReference type="Google" id="ProtNLM"/>
    </source>
</evidence>
<keyword evidence="4" id="KW-1185">Reference proteome</keyword>
<dbReference type="EMBL" id="JAUZVZ010000016">
    <property type="protein sequence ID" value="MDP4536919.1"/>
    <property type="molecule type" value="Genomic_DNA"/>
</dbReference>
<comment type="caution">
    <text evidence="3">The sequence shown here is derived from an EMBL/GenBank/DDBJ whole genome shotgun (WGS) entry which is preliminary data.</text>
</comment>
<evidence type="ECO:0000256" key="1">
    <source>
        <dbReference type="SAM" id="MobiDB-lite"/>
    </source>
</evidence>
<protein>
    <recommendedName>
        <fullName evidence="5">Secreted protein</fullName>
    </recommendedName>
</protein>
<accession>A0ABT9H1H5</accession>
<evidence type="ECO:0000313" key="4">
    <source>
        <dbReference type="Proteomes" id="UP001231616"/>
    </source>
</evidence>